<accession>A0A0C2WHX2</accession>
<evidence type="ECO:0000313" key="3">
    <source>
        <dbReference type="Proteomes" id="UP000054549"/>
    </source>
</evidence>
<reference evidence="1 3" key="1">
    <citation type="submission" date="2014-04" db="EMBL/GenBank/DDBJ databases">
        <title>Evolutionary Origins and Diversification of the Mycorrhizal Mutualists.</title>
        <authorList>
            <consortium name="DOE Joint Genome Institute"/>
            <consortium name="Mycorrhizal Genomics Consortium"/>
            <person name="Kohler A."/>
            <person name="Kuo A."/>
            <person name="Nagy L.G."/>
            <person name="Floudas D."/>
            <person name="Copeland A."/>
            <person name="Barry K.W."/>
            <person name="Cichocki N."/>
            <person name="Veneault-Fourrey C."/>
            <person name="LaButti K."/>
            <person name="Lindquist E.A."/>
            <person name="Lipzen A."/>
            <person name="Lundell T."/>
            <person name="Morin E."/>
            <person name="Murat C."/>
            <person name="Riley R."/>
            <person name="Ohm R."/>
            <person name="Sun H."/>
            <person name="Tunlid A."/>
            <person name="Henrissat B."/>
            <person name="Grigoriev I.V."/>
            <person name="Hibbett D.S."/>
            <person name="Martin F."/>
        </authorList>
    </citation>
    <scope>NUCLEOTIDE SEQUENCE [LARGE SCALE GENOMIC DNA]</scope>
    <source>
        <strain evidence="1 3">Koide BX008</strain>
    </source>
</reference>
<gene>
    <name evidence="1" type="ORF">M378DRAFT_531671</name>
    <name evidence="2" type="ORF">M378DRAFT_651243</name>
</gene>
<keyword evidence="3" id="KW-1185">Reference proteome</keyword>
<dbReference type="Proteomes" id="UP000054549">
    <property type="component" value="Unassembled WGS sequence"/>
</dbReference>
<name>A0A0C2WHX2_AMAMK</name>
<sequence length="129" mass="15117">MYPTVVESSTIDPINDSTFRVLPEITWRSMQHVQRFTTFLELRNIWISCSGTWKRCQCCLRMARLLLFWSMRSGLLRANLFPSSPLPLPLYQEEEESVLKYDDEGKPAPRMAHSVLVSCSHCFWWITTV</sequence>
<organism evidence="1 3">
    <name type="scientific">Amanita muscaria (strain Koide BX008)</name>
    <dbReference type="NCBI Taxonomy" id="946122"/>
    <lineage>
        <taxon>Eukaryota</taxon>
        <taxon>Fungi</taxon>
        <taxon>Dikarya</taxon>
        <taxon>Basidiomycota</taxon>
        <taxon>Agaricomycotina</taxon>
        <taxon>Agaricomycetes</taxon>
        <taxon>Agaricomycetidae</taxon>
        <taxon>Agaricales</taxon>
        <taxon>Pluteineae</taxon>
        <taxon>Amanitaceae</taxon>
        <taxon>Amanita</taxon>
    </lineage>
</organism>
<dbReference type="AlphaFoldDB" id="A0A0C2WHX2"/>
<dbReference type="EMBL" id="KN818255">
    <property type="protein sequence ID" value="KIL63854.1"/>
    <property type="molecule type" value="Genomic_DNA"/>
</dbReference>
<protein>
    <submittedName>
        <fullName evidence="1">Uncharacterized protein</fullName>
    </submittedName>
</protein>
<dbReference type="EMBL" id="KN818435">
    <property type="protein sequence ID" value="KIL56251.1"/>
    <property type="molecule type" value="Genomic_DNA"/>
</dbReference>
<proteinExistence type="predicted"/>
<dbReference type="HOGENOM" id="CLU_1948296_0_0_1"/>
<evidence type="ECO:0000313" key="2">
    <source>
        <dbReference type="EMBL" id="KIL63854.1"/>
    </source>
</evidence>
<evidence type="ECO:0000313" key="1">
    <source>
        <dbReference type="EMBL" id="KIL56251.1"/>
    </source>
</evidence>